<keyword evidence="6" id="KW-0378">Hydrolase</keyword>
<evidence type="ECO:0000259" key="9">
    <source>
        <dbReference type="Pfam" id="PF00150"/>
    </source>
</evidence>
<dbReference type="PANTHER" id="PTHR31451:SF39">
    <property type="entry name" value="MANNAN ENDO-1,4-BETA-MANNOSIDASE 1"/>
    <property type="match status" value="1"/>
</dbReference>
<comment type="subcellular location">
    <subcellularLocation>
        <location evidence="2">Secreted</location>
    </subcellularLocation>
</comment>
<feature type="compositionally biased region" description="Low complexity" evidence="8">
    <location>
        <begin position="101"/>
        <end position="128"/>
    </location>
</feature>
<evidence type="ECO:0000256" key="3">
    <source>
        <dbReference type="ARBA" id="ARBA00012706"/>
    </source>
</evidence>
<protein>
    <recommendedName>
        <fullName evidence="3">mannan endo-1,4-beta-mannosidase</fullName>
        <ecNumber evidence="3">3.2.1.78</ecNumber>
    </recommendedName>
</protein>
<dbReference type="Gene3D" id="3.20.20.80">
    <property type="entry name" value="Glycosidases"/>
    <property type="match status" value="1"/>
</dbReference>
<dbReference type="InterPro" id="IPR001547">
    <property type="entry name" value="Glyco_hydro_5"/>
</dbReference>
<dbReference type="SUPFAM" id="SSF51445">
    <property type="entry name" value="(Trans)glycosidases"/>
    <property type="match status" value="1"/>
</dbReference>
<name>A0A7C4BD95_9CREN</name>
<evidence type="ECO:0000259" key="10">
    <source>
        <dbReference type="Pfam" id="PF16586"/>
    </source>
</evidence>
<comment type="catalytic activity">
    <reaction evidence="1">
        <text>Random hydrolysis of (1-&gt;4)-beta-D-mannosidic linkages in mannans, galactomannans and glucomannans.</text>
        <dbReference type="EC" id="3.2.1.78"/>
    </reaction>
</comment>
<evidence type="ECO:0000256" key="6">
    <source>
        <dbReference type="ARBA" id="ARBA00022801"/>
    </source>
</evidence>
<evidence type="ECO:0000256" key="4">
    <source>
        <dbReference type="ARBA" id="ARBA00022525"/>
    </source>
</evidence>
<evidence type="ECO:0000256" key="5">
    <source>
        <dbReference type="ARBA" id="ARBA00022729"/>
    </source>
</evidence>
<feature type="compositionally biased region" description="Pro residues" evidence="8">
    <location>
        <begin position="75"/>
        <end position="100"/>
    </location>
</feature>
<evidence type="ECO:0000256" key="2">
    <source>
        <dbReference type="ARBA" id="ARBA00004613"/>
    </source>
</evidence>
<dbReference type="AlphaFoldDB" id="A0A7C4BD95"/>
<sequence>MKGVHIAAIVVIIVIALALILAQYYAMQRGYETVTPTTPPQQTTATQTTTTETTPVPTEAGTTTLVIEVTVTQPPQTPTTPSPQAPTTPTVLPTPSPTPTAPSATVTETTSPQTPTTTIATETTTTPAPQPQVVFLKLPEGEGPKFGLVEIAFNISGLSYSNPFDTSDIDVWVHIETPSGSRVAVPAFYFQNYTVKRFGPGEEIIVRVGRPYWLARFTPVEEGVHKFYVKAVDGRGSAVVSEIREFVVKGVAGRGFVRVDSGKRLFVFDSGESMFMLGINVAWPPDRRSSISFYEQWFAKLNKSGIKVVRIGLVPWALTLEWSKLHYYSLDDAARVDEIVKLAEKYDIYIVFVFMWHGELADNWGDNPYNAARGGPLQSPEEFWSNTVAISIFKDKVRYIIARWGYSTHILAWELINEADLTTNFFSARGAFVSWVKEISSYVKSVDPYNRIVTVNLADYNSEPRVWSLESIDIINVHRYGPEGFKDIALAIPSIVEGLWNTYRKPIIVTEFGVDYRWIGYPGFKGTPYWAYDKSGVGLHEGLWSSIFSLSPVSAMSWWWDTQVDSYNLWYHYKALYEFLKGVDPVRGGLGKARASLVITDATPSSIALYPLAGWVWVSPVRENRLVIRPDGAIEGRVDLLSGFIYGTCHSQRALNPVFTVTFIDRGRVVLHINSVGRGSAKLVIYVNGTLATQLDLPDKDGKSDGSANEYDMDVELWFEPGTYEIKIDNEACDWLTWDYIVFENAVYRVAKVDLYALANSTFAMLWVRNKDYNWWNVVVLNKPLEPAEGVEVEIEGLQDGVYIVEFWDTCRGVVVKSMEVQVSNGVARVPVGSIEKDIAIKITSAG</sequence>
<keyword evidence="4" id="KW-0964">Secreted</keyword>
<proteinExistence type="predicted"/>
<feature type="domain" description="DUF5060" evidence="10">
    <location>
        <begin position="144"/>
        <end position="230"/>
    </location>
</feature>
<dbReference type="Gene3D" id="2.60.40.10">
    <property type="entry name" value="Immunoglobulins"/>
    <property type="match status" value="1"/>
</dbReference>
<dbReference type="InterPro" id="IPR045053">
    <property type="entry name" value="MAN-like"/>
</dbReference>
<reference evidence="11" key="1">
    <citation type="journal article" date="2020" name="mSystems">
        <title>Genome- and Community-Level Interaction Insights into Carbon Utilization and Element Cycling Functions of Hydrothermarchaeota in Hydrothermal Sediment.</title>
        <authorList>
            <person name="Zhou Z."/>
            <person name="Liu Y."/>
            <person name="Xu W."/>
            <person name="Pan J."/>
            <person name="Luo Z.H."/>
            <person name="Li M."/>
        </authorList>
    </citation>
    <scope>NUCLEOTIDE SEQUENCE [LARGE SCALE GENOMIC DNA]</scope>
    <source>
        <strain evidence="11">SpSt-732</strain>
    </source>
</reference>
<dbReference type="InterPro" id="IPR017853">
    <property type="entry name" value="GH"/>
</dbReference>
<evidence type="ECO:0000256" key="8">
    <source>
        <dbReference type="SAM" id="MobiDB-lite"/>
    </source>
</evidence>
<dbReference type="GO" id="GO:0000272">
    <property type="term" value="P:polysaccharide catabolic process"/>
    <property type="evidence" value="ECO:0007669"/>
    <property type="project" value="InterPro"/>
</dbReference>
<gene>
    <name evidence="11" type="ORF">ENV14_07420</name>
</gene>
<evidence type="ECO:0000313" key="11">
    <source>
        <dbReference type="EMBL" id="HGI88195.1"/>
    </source>
</evidence>
<dbReference type="PANTHER" id="PTHR31451">
    <property type="match status" value="1"/>
</dbReference>
<evidence type="ECO:0000256" key="1">
    <source>
        <dbReference type="ARBA" id="ARBA00001678"/>
    </source>
</evidence>
<comment type="caution">
    <text evidence="11">The sequence shown here is derived from an EMBL/GenBank/DDBJ whole genome shotgun (WGS) entry which is preliminary data.</text>
</comment>
<dbReference type="GO" id="GO:0016985">
    <property type="term" value="F:mannan endo-1,4-beta-mannosidase activity"/>
    <property type="evidence" value="ECO:0007669"/>
    <property type="project" value="TreeGrafter"/>
</dbReference>
<dbReference type="EC" id="3.2.1.78" evidence="3"/>
<accession>A0A7C4BD95</accession>
<feature type="region of interest" description="Disordered" evidence="8">
    <location>
        <begin position="73"/>
        <end position="128"/>
    </location>
</feature>
<organism evidence="11">
    <name type="scientific">Ignisphaera aggregans</name>
    <dbReference type="NCBI Taxonomy" id="334771"/>
    <lineage>
        <taxon>Archaea</taxon>
        <taxon>Thermoproteota</taxon>
        <taxon>Thermoprotei</taxon>
        <taxon>Desulfurococcales</taxon>
        <taxon>Desulfurococcaceae</taxon>
        <taxon>Ignisphaera</taxon>
    </lineage>
</organism>
<dbReference type="GO" id="GO:0005576">
    <property type="term" value="C:extracellular region"/>
    <property type="evidence" value="ECO:0007669"/>
    <property type="project" value="UniProtKB-SubCell"/>
</dbReference>
<feature type="domain" description="Glycoside hydrolase family 5" evidence="9">
    <location>
        <begin position="293"/>
        <end position="515"/>
    </location>
</feature>
<keyword evidence="5" id="KW-0732">Signal</keyword>
<dbReference type="EMBL" id="DTFF01000063">
    <property type="protein sequence ID" value="HGI88195.1"/>
    <property type="molecule type" value="Genomic_DNA"/>
</dbReference>
<dbReference type="Pfam" id="PF16586">
    <property type="entry name" value="DUF5060"/>
    <property type="match status" value="1"/>
</dbReference>
<keyword evidence="7" id="KW-0326">Glycosidase</keyword>
<feature type="region of interest" description="Disordered" evidence="8">
    <location>
        <begin position="34"/>
        <end position="61"/>
    </location>
</feature>
<dbReference type="InterPro" id="IPR013783">
    <property type="entry name" value="Ig-like_fold"/>
</dbReference>
<evidence type="ECO:0000256" key="7">
    <source>
        <dbReference type="ARBA" id="ARBA00023295"/>
    </source>
</evidence>
<dbReference type="Pfam" id="PF00150">
    <property type="entry name" value="Cellulase"/>
    <property type="match status" value="1"/>
</dbReference>
<dbReference type="InterPro" id="IPR032260">
    <property type="entry name" value="DUF5060"/>
</dbReference>